<organism evidence="2 3">
    <name type="scientific">Hesseltinella vesiculosa</name>
    <dbReference type="NCBI Taxonomy" id="101127"/>
    <lineage>
        <taxon>Eukaryota</taxon>
        <taxon>Fungi</taxon>
        <taxon>Fungi incertae sedis</taxon>
        <taxon>Mucoromycota</taxon>
        <taxon>Mucoromycotina</taxon>
        <taxon>Mucoromycetes</taxon>
        <taxon>Mucorales</taxon>
        <taxon>Cunninghamellaceae</taxon>
        <taxon>Hesseltinella</taxon>
    </lineage>
</organism>
<dbReference type="InterPro" id="IPR038607">
    <property type="entry name" value="PhoD-like_sf"/>
</dbReference>
<accession>A0A1X2GQ22</accession>
<dbReference type="InterPro" id="IPR018946">
    <property type="entry name" value="PhoD-like_MPP"/>
</dbReference>
<dbReference type="OrthoDB" id="9999821at2759"/>
<protein>
    <recommendedName>
        <fullName evidence="1">PhoD-like phosphatase domain-containing protein</fullName>
    </recommendedName>
</protein>
<dbReference type="EMBL" id="MCGT01000006">
    <property type="protein sequence ID" value="ORX58923.1"/>
    <property type="molecule type" value="Genomic_DNA"/>
</dbReference>
<dbReference type="AlphaFoldDB" id="A0A1X2GQ22"/>
<comment type="caution">
    <text evidence="2">The sequence shown here is derived from an EMBL/GenBank/DDBJ whole genome shotgun (WGS) entry which is preliminary data.</text>
</comment>
<reference evidence="2 3" key="1">
    <citation type="submission" date="2016-07" db="EMBL/GenBank/DDBJ databases">
        <title>Pervasive Adenine N6-methylation of Active Genes in Fungi.</title>
        <authorList>
            <consortium name="DOE Joint Genome Institute"/>
            <person name="Mondo S.J."/>
            <person name="Dannebaum R.O."/>
            <person name="Kuo R.C."/>
            <person name="Labutti K."/>
            <person name="Haridas S."/>
            <person name="Kuo A."/>
            <person name="Salamov A."/>
            <person name="Ahrendt S.R."/>
            <person name="Lipzen A."/>
            <person name="Sullivan W."/>
            <person name="Andreopoulos W.B."/>
            <person name="Clum A."/>
            <person name="Lindquist E."/>
            <person name="Daum C."/>
            <person name="Ramamoorthy G.K."/>
            <person name="Gryganskyi A."/>
            <person name="Culley D."/>
            <person name="Magnuson J.K."/>
            <person name="James T.Y."/>
            <person name="O'Malley M.A."/>
            <person name="Stajich J.E."/>
            <person name="Spatafora J.W."/>
            <person name="Visel A."/>
            <person name="Grigoriev I.V."/>
        </authorList>
    </citation>
    <scope>NUCLEOTIDE SEQUENCE [LARGE SCALE GENOMIC DNA]</scope>
    <source>
        <strain evidence="2 3">NRRL 3301</strain>
    </source>
</reference>
<feature type="domain" description="PhoD-like phosphatase" evidence="1">
    <location>
        <begin position="115"/>
        <end position="390"/>
    </location>
</feature>
<evidence type="ECO:0000313" key="2">
    <source>
        <dbReference type="EMBL" id="ORX58923.1"/>
    </source>
</evidence>
<dbReference type="GO" id="GO:0016020">
    <property type="term" value="C:membrane"/>
    <property type="evidence" value="ECO:0007669"/>
    <property type="project" value="TreeGrafter"/>
</dbReference>
<dbReference type="CDD" id="cd07389">
    <property type="entry name" value="MPP_PhoD"/>
    <property type="match status" value="1"/>
</dbReference>
<feature type="domain" description="PhoD-like phosphatase" evidence="1">
    <location>
        <begin position="400"/>
        <end position="566"/>
    </location>
</feature>
<evidence type="ECO:0000259" key="1">
    <source>
        <dbReference type="Pfam" id="PF19050"/>
    </source>
</evidence>
<dbReference type="Pfam" id="PF19050">
    <property type="entry name" value="PhoD_2"/>
    <property type="match status" value="2"/>
</dbReference>
<dbReference type="PANTHER" id="PTHR46689:SF1">
    <property type="entry name" value="PHOD-LIKE PHOSPHATASE DOMAIN-CONTAINING PROTEIN"/>
    <property type="match status" value="1"/>
</dbReference>
<dbReference type="InterPro" id="IPR043904">
    <property type="entry name" value="PhoD_2-like"/>
</dbReference>
<evidence type="ECO:0000313" key="3">
    <source>
        <dbReference type="Proteomes" id="UP000242146"/>
    </source>
</evidence>
<name>A0A1X2GQ22_9FUNG</name>
<gene>
    <name evidence="2" type="ORF">DM01DRAFT_1282936</name>
</gene>
<dbReference type="PANTHER" id="PTHR46689">
    <property type="entry name" value="MEMBRANE PROTEIN, PUTATIVE-RELATED"/>
    <property type="match status" value="1"/>
</dbReference>
<dbReference type="STRING" id="101127.A0A1X2GQ22"/>
<keyword evidence="3" id="KW-1185">Reference proteome</keyword>
<dbReference type="Proteomes" id="UP000242146">
    <property type="component" value="Unassembled WGS sequence"/>
</dbReference>
<dbReference type="Gene3D" id="3.60.21.70">
    <property type="entry name" value="PhoD-like phosphatase"/>
    <property type="match status" value="1"/>
</dbReference>
<proteinExistence type="predicted"/>
<sequence>MNLHQVGGLHVGHHTIHRPHLHNLKEQVLHRQQGPVDVVCGPLLRYIDIDYRARTWRGSCLLVSNETHPPSLIVHLHVDNKRPEAYEFRAELLDSYRHQYHFWRFELVLPMQNQPQRAVYTSPSLEGLSYDFHLPAIQDSMRFMFYSCNGFSDIPQEVKDKFGDKDHPLWQDVLDRHQVMPFHVLIGGGDQLYQDRMIHFPFMKNWVDEKDPKKRLAMKLDRDMCEGMEKFYFYNYVENFGKQNPWVAKAFATIPSVNMWDDHDIIDGYGSYPADMQRADCFVQLFSNASRFYYLFQQHTTIDRAEEHGMIRGQKPTANSVITTLGPDIGLLSLDCRGERSKHDICDPRTYETISNALYTRLPTTVKHLLVATGVPLIYPRLTLFEKAMDGAAGFNLATLAGKTGALGDVISGSLNVWNGDPELLDDMNDHWTAGNHLEERKKFIESLQLYARRTSVRVSFLGGDVHCCAAGRLYSKDMKNKEEGDPNLMVQIVSSAIVNVPPPQALLTILNQNSSYVTFNGNTEEKMYKLFTKSPNGNTRQNLKLMGCRNYCAGYFDEATGKLNFWIQAEIEPGVKGTMGYLVDAPRLVFGQGGYHKLSQNKDHLISPNTGYHYQTPQADGYGAPHA</sequence>